<dbReference type="InterPro" id="IPR015943">
    <property type="entry name" value="WD40/YVTN_repeat-like_dom_sf"/>
</dbReference>
<dbReference type="PANTHER" id="PTHR15574:SF40">
    <property type="entry name" value="WD AND TETRATRICOPEPTIDE REPEATS PROTEIN 1"/>
    <property type="match status" value="1"/>
</dbReference>
<evidence type="ECO:0000313" key="5">
    <source>
        <dbReference type="Proteomes" id="UP000092444"/>
    </source>
</evidence>
<feature type="repeat" description="WD" evidence="3">
    <location>
        <begin position="76"/>
        <end position="108"/>
    </location>
</feature>
<keyword evidence="2" id="KW-0677">Repeat</keyword>
<protein>
    <recommendedName>
        <fullName evidence="6">WD and tetratricopeptide repeats protein 1</fullName>
    </recommendedName>
</protein>
<evidence type="ECO:0000313" key="4">
    <source>
        <dbReference type="EnsemblMetazoa" id="GMOY010659-PA"/>
    </source>
</evidence>
<dbReference type="PANTHER" id="PTHR15574">
    <property type="entry name" value="WD REPEAT DOMAIN-CONTAINING FAMILY"/>
    <property type="match status" value="1"/>
</dbReference>
<evidence type="ECO:0000256" key="1">
    <source>
        <dbReference type="ARBA" id="ARBA00022574"/>
    </source>
</evidence>
<dbReference type="Proteomes" id="UP000092444">
    <property type="component" value="Unassembled WGS sequence"/>
</dbReference>
<dbReference type="GO" id="GO:0045717">
    <property type="term" value="P:negative regulation of fatty acid biosynthetic process"/>
    <property type="evidence" value="ECO:0007669"/>
    <property type="project" value="TreeGrafter"/>
</dbReference>
<dbReference type="PROSITE" id="PS50294">
    <property type="entry name" value="WD_REPEATS_REGION"/>
    <property type="match status" value="1"/>
</dbReference>
<organism evidence="4 5">
    <name type="scientific">Glossina morsitans morsitans</name>
    <name type="common">Savannah tsetse fly</name>
    <dbReference type="NCBI Taxonomy" id="37546"/>
    <lineage>
        <taxon>Eukaryota</taxon>
        <taxon>Metazoa</taxon>
        <taxon>Ecdysozoa</taxon>
        <taxon>Arthropoda</taxon>
        <taxon>Hexapoda</taxon>
        <taxon>Insecta</taxon>
        <taxon>Pterygota</taxon>
        <taxon>Neoptera</taxon>
        <taxon>Endopterygota</taxon>
        <taxon>Diptera</taxon>
        <taxon>Brachycera</taxon>
        <taxon>Muscomorpha</taxon>
        <taxon>Hippoboscoidea</taxon>
        <taxon>Glossinidae</taxon>
        <taxon>Glossina</taxon>
    </lineage>
</organism>
<keyword evidence="1 3" id="KW-0853">WD repeat</keyword>
<dbReference type="VEuPathDB" id="VectorBase:GMOY010659"/>
<dbReference type="PhylomeDB" id="A0A1B0GBH7"/>
<dbReference type="Pfam" id="PF14559">
    <property type="entry name" value="TPR_19"/>
    <property type="match status" value="1"/>
</dbReference>
<dbReference type="Pfam" id="PF00400">
    <property type="entry name" value="WD40"/>
    <property type="match status" value="3"/>
</dbReference>
<dbReference type="SMART" id="SM00028">
    <property type="entry name" value="TPR"/>
    <property type="match status" value="3"/>
</dbReference>
<reference evidence="4" key="1">
    <citation type="submission" date="2020-05" db="UniProtKB">
        <authorList>
            <consortium name="EnsemblMetazoa"/>
        </authorList>
    </citation>
    <scope>IDENTIFICATION</scope>
    <source>
        <strain evidence="4">Yale</strain>
    </source>
</reference>
<dbReference type="InterPro" id="IPR036322">
    <property type="entry name" value="WD40_repeat_dom_sf"/>
</dbReference>
<dbReference type="InterPro" id="IPR045151">
    <property type="entry name" value="DCAF8"/>
</dbReference>
<dbReference type="InterPro" id="IPR011990">
    <property type="entry name" value="TPR-like_helical_dom_sf"/>
</dbReference>
<dbReference type="Gene3D" id="2.130.10.10">
    <property type="entry name" value="YVTN repeat-like/Quinoprotein amine dehydrogenase"/>
    <property type="match status" value="2"/>
</dbReference>
<dbReference type="GO" id="GO:0005737">
    <property type="term" value="C:cytoplasm"/>
    <property type="evidence" value="ECO:0007669"/>
    <property type="project" value="TreeGrafter"/>
</dbReference>
<dbReference type="AlphaFoldDB" id="A0A1B0GBH7"/>
<evidence type="ECO:0008006" key="6">
    <source>
        <dbReference type="Google" id="ProtNLM"/>
    </source>
</evidence>
<dbReference type="EMBL" id="CCAG010014016">
    <property type="status" value="NOT_ANNOTATED_CDS"/>
    <property type="molecule type" value="Genomic_DNA"/>
</dbReference>
<dbReference type="PROSITE" id="PS50082">
    <property type="entry name" value="WD_REPEATS_2"/>
    <property type="match status" value="2"/>
</dbReference>
<dbReference type="InterPro" id="IPR019734">
    <property type="entry name" value="TPR_rpt"/>
</dbReference>
<dbReference type="Gene3D" id="1.25.40.10">
    <property type="entry name" value="Tetratricopeptide repeat domain"/>
    <property type="match status" value="1"/>
</dbReference>
<feature type="repeat" description="WD" evidence="3">
    <location>
        <begin position="582"/>
        <end position="614"/>
    </location>
</feature>
<dbReference type="EnsemblMetazoa" id="GMOY010659-RA">
    <property type="protein sequence ID" value="GMOY010659-PA"/>
    <property type="gene ID" value="GMOY010659"/>
</dbReference>
<dbReference type="SUPFAM" id="SSF48452">
    <property type="entry name" value="TPR-like"/>
    <property type="match status" value="1"/>
</dbReference>
<name>A0A1B0GBH7_GLOMM</name>
<evidence type="ECO:0000256" key="2">
    <source>
        <dbReference type="ARBA" id="ARBA00022737"/>
    </source>
</evidence>
<dbReference type="SMART" id="SM00320">
    <property type="entry name" value="WD40"/>
    <property type="match status" value="7"/>
</dbReference>
<dbReference type="GO" id="GO:0080008">
    <property type="term" value="C:Cul4-RING E3 ubiquitin ligase complex"/>
    <property type="evidence" value="ECO:0007669"/>
    <property type="project" value="TreeGrafter"/>
</dbReference>
<dbReference type="STRING" id="37546.A0A1B0GBH7"/>
<proteinExistence type="predicted"/>
<dbReference type="SUPFAM" id="SSF50978">
    <property type="entry name" value="WD40 repeat-like"/>
    <property type="match status" value="1"/>
</dbReference>
<sequence length="656" mass="75166">MHHYDVIQHKTTKFLQRKSDEHNASMINPKNYDPRRNNSTLMLFDRYMYPQVDYAIRRRLQTHPSHIQRLELEAVLNGHEGCVNCLEWSTNGRLLASGSDDFQLCLWDPFRRKRLHAIHTKHYGNMFSVKFLPKHNDALIATAAADKSVMLFDINSSQEAIYTCHCHGARVKRLATAPDSPYVFWSAGEDGVILQLDHREKHTCRSEDNRVRLINLTTYIDTNAEAKCIALNPVKTELLAVGANDPYARIYDRRMLTPSSSAAVLAAESFDNGRPIPKDCVNYFCPGHINKNNSKVIEHEPRAITYLTFNPTGTELLVNMGAEHIYLYDLLNAEQPVFLNLPEFKMSATICLEAEPDNCAEVTTPKCSSSNRRKLPENIDEYKKLGNELLENEQYLRAINTYSHAIGLESQWPVLYLNRATAYMRRLWFGDVYAALRDCHKALRLDSSYIKAHFRLARALLELGRPQEADECLKELIRRFPSYANNHGVLMLNKDIKENRQTTQSQQQANEAYNRLELSDDEFYWRSKAKDYSLRFVGHCNITTDIKEANYFGYNGDYIVAGSDDGNFFIWDRKSCNIHSVYKADSAIVNCVVPHPDICMMATSGIDHNIKIWSPLDGTTKPNAVTGIEHSVESNQMKMKTDPFDISTRNLLCWNG</sequence>
<accession>A0A1B0GBH7</accession>
<dbReference type="InterPro" id="IPR001680">
    <property type="entry name" value="WD40_rpt"/>
</dbReference>
<evidence type="ECO:0000256" key="3">
    <source>
        <dbReference type="PROSITE-ProRule" id="PRU00221"/>
    </source>
</evidence>
<keyword evidence="5" id="KW-1185">Reference proteome</keyword>